<dbReference type="EMBL" id="FQUU01000007">
    <property type="protein sequence ID" value="SHF19791.1"/>
    <property type="molecule type" value="Genomic_DNA"/>
</dbReference>
<gene>
    <name evidence="2" type="ORF">SAMN02745131_02019</name>
</gene>
<dbReference type="STRING" id="1121884.SAMN02745131_02019"/>
<feature type="domain" description="Lipid/polyisoprenoid-binding YceI-like" evidence="1">
    <location>
        <begin position="55"/>
        <end position="196"/>
    </location>
</feature>
<organism evidence="2 3">
    <name type="scientific">Flavisolibacter ginsengisoli DSM 18119</name>
    <dbReference type="NCBI Taxonomy" id="1121884"/>
    <lineage>
        <taxon>Bacteria</taxon>
        <taxon>Pseudomonadati</taxon>
        <taxon>Bacteroidota</taxon>
        <taxon>Chitinophagia</taxon>
        <taxon>Chitinophagales</taxon>
        <taxon>Chitinophagaceae</taxon>
        <taxon>Flavisolibacter</taxon>
    </lineage>
</organism>
<evidence type="ECO:0000313" key="2">
    <source>
        <dbReference type="EMBL" id="SHF19791.1"/>
    </source>
</evidence>
<dbReference type="SUPFAM" id="SSF101874">
    <property type="entry name" value="YceI-like"/>
    <property type="match status" value="1"/>
</dbReference>
<name>A0A1M4ZP78_9BACT</name>
<evidence type="ECO:0000313" key="3">
    <source>
        <dbReference type="Proteomes" id="UP000184048"/>
    </source>
</evidence>
<sequence>MTSIRRFSVLPALVLILTTMFSFTVKESNNSLLYRTNNLSIAVDGTSSLHDWTVKSEKGQCDMNLVLTGDKLTGITSLNFSVPVETLKSGHGAMDNNTFKALKSKNYKNITFTLTSGTVTPVDAVTYKVKAVGKLSIAGTTKETEILGTVKYNAADQSFTLTGVKKMNMTDYNVEPPTALFGTIKTGNAISITYNAKITK</sequence>
<dbReference type="InterPro" id="IPR007372">
    <property type="entry name" value="Lipid/polyisoprenoid-bd_YceI"/>
</dbReference>
<keyword evidence="3" id="KW-1185">Reference proteome</keyword>
<protein>
    <submittedName>
        <fullName evidence="2">YceI-like domain-containing protein</fullName>
    </submittedName>
</protein>
<dbReference type="AlphaFoldDB" id="A0A1M4ZP78"/>
<evidence type="ECO:0000259" key="1">
    <source>
        <dbReference type="Pfam" id="PF04264"/>
    </source>
</evidence>
<dbReference type="Gene3D" id="2.40.128.110">
    <property type="entry name" value="Lipid/polyisoprenoid-binding, YceI-like"/>
    <property type="match status" value="1"/>
</dbReference>
<proteinExistence type="predicted"/>
<reference evidence="2 3" key="1">
    <citation type="submission" date="2016-11" db="EMBL/GenBank/DDBJ databases">
        <authorList>
            <person name="Jaros S."/>
            <person name="Januszkiewicz K."/>
            <person name="Wedrychowicz H."/>
        </authorList>
    </citation>
    <scope>NUCLEOTIDE SEQUENCE [LARGE SCALE GENOMIC DNA]</scope>
    <source>
        <strain evidence="2 3">DSM 18119</strain>
    </source>
</reference>
<dbReference type="Proteomes" id="UP000184048">
    <property type="component" value="Unassembled WGS sequence"/>
</dbReference>
<dbReference type="InterPro" id="IPR036761">
    <property type="entry name" value="TTHA0802/YceI-like_sf"/>
</dbReference>
<accession>A0A1M4ZP78</accession>
<dbReference type="Pfam" id="PF04264">
    <property type="entry name" value="YceI"/>
    <property type="match status" value="1"/>
</dbReference>